<proteinExistence type="inferred from homology"/>
<dbReference type="GO" id="GO:0004022">
    <property type="term" value="F:alcohol dehydrogenase (NAD+) activity"/>
    <property type="evidence" value="ECO:0007669"/>
    <property type="project" value="UniProtKB-EC"/>
</dbReference>
<dbReference type="Gene3D" id="3.40.50.720">
    <property type="entry name" value="NAD(P)-binding Rossmann-like Domain"/>
    <property type="match status" value="1"/>
</dbReference>
<feature type="domain" description="Enoyl reductase (ER)" evidence="8">
    <location>
        <begin position="1"/>
        <end position="334"/>
    </location>
</feature>
<dbReference type="InterPro" id="IPR020843">
    <property type="entry name" value="ER"/>
</dbReference>
<dbReference type="EC" id="1.1.1.1" evidence="3"/>
<dbReference type="SUPFAM" id="SSF50129">
    <property type="entry name" value="GroES-like"/>
    <property type="match status" value="1"/>
</dbReference>
<dbReference type="GO" id="GO:0046872">
    <property type="term" value="F:metal ion binding"/>
    <property type="evidence" value="ECO:0007669"/>
    <property type="project" value="UniProtKB-KW"/>
</dbReference>
<dbReference type="AlphaFoldDB" id="C6HWS1"/>
<dbReference type="InterPro" id="IPR036291">
    <property type="entry name" value="NAD(P)-bd_dom_sf"/>
</dbReference>
<keyword evidence="6" id="KW-0560">Oxidoreductase</keyword>
<evidence type="ECO:0000313" key="9">
    <source>
        <dbReference type="EMBL" id="EES53047.1"/>
    </source>
</evidence>
<evidence type="ECO:0000259" key="8">
    <source>
        <dbReference type="SMART" id="SM00829"/>
    </source>
</evidence>
<name>C6HWS1_9BACT</name>
<accession>C6HWS1</accession>
<evidence type="ECO:0000256" key="4">
    <source>
        <dbReference type="ARBA" id="ARBA00022723"/>
    </source>
</evidence>
<dbReference type="SUPFAM" id="SSF51735">
    <property type="entry name" value="NAD(P)-binding Rossmann-fold domains"/>
    <property type="match status" value="1"/>
</dbReference>
<dbReference type="EMBL" id="GG693870">
    <property type="protein sequence ID" value="EES53047.1"/>
    <property type="molecule type" value="Genomic_DNA"/>
</dbReference>
<dbReference type="Pfam" id="PF08240">
    <property type="entry name" value="ADH_N"/>
    <property type="match status" value="1"/>
</dbReference>
<gene>
    <name evidence="9" type="ORF">UBAL3_80630103</name>
</gene>
<keyword evidence="4" id="KW-0479">Metal-binding</keyword>
<sequence length="344" mass="36308">MEGIVLEERPAPIPGPGEVRIRMRAHTLNHIDIWVLSGSPAYSVPCPHIMGSEGVGTVESLGVGVDPLLGLSPGQTVAISPGQGCLVCELCRSGSESLCSYYRVLGGHLPGIFSEIVCLPASRLIPVPDGVDALSASAVTLAGATAHQALVARGLAKPGEKWLVVGASGGVGHLACLLGKALKIEMVGTYGPERKREPLSRGLGIPLVSHEAADWTDRLRESSGQSFDGVLDTVGGATIPRVLPLLRKGGRAVVVGETTGAQTQFPTRELFGRQLSLHGVYLAHRMDIVAMLGWLSRGAFLPIVSSVGSLETVDPLREAYQRMIDRDFVGKIGFVWHPQGGEKE</sequence>
<comment type="similarity">
    <text evidence="2">Belongs to the zinc-containing alcohol dehydrogenase family.</text>
</comment>
<keyword evidence="5" id="KW-0862">Zinc</keyword>
<reference evidence="9 10" key="1">
    <citation type="journal article" date="2009" name="Appl. Environ. Microbiol.">
        <title>Community genomic and proteomic analyses of chemoautotrophic iron-oxidizing "Leptospirillum rubarum" (Group II) and "Leptospirillum ferrodiazotrophum" (Group III) bacteria in acid mine drainage biofilms.</title>
        <authorList>
            <person name="Goltsman D.S."/>
            <person name="Denef V.J."/>
            <person name="Singer S.W."/>
            <person name="VerBerkmoes N.C."/>
            <person name="Lefsrud M."/>
            <person name="Mueller R.S."/>
            <person name="Dick G.J."/>
            <person name="Sun C.L."/>
            <person name="Wheeler K.E."/>
            <person name="Zemla A."/>
            <person name="Baker B.J."/>
            <person name="Hauser L."/>
            <person name="Land M."/>
            <person name="Shah M.B."/>
            <person name="Thelen M.P."/>
            <person name="Hettich R.L."/>
            <person name="Banfield J.F."/>
        </authorList>
    </citation>
    <scope>NUCLEOTIDE SEQUENCE [LARGE SCALE GENOMIC DNA]</scope>
</reference>
<dbReference type="PANTHER" id="PTHR42940:SF3">
    <property type="entry name" value="ALCOHOL DEHYDROGENASE 1-RELATED"/>
    <property type="match status" value="1"/>
</dbReference>
<dbReference type="GO" id="GO:0005737">
    <property type="term" value="C:cytoplasm"/>
    <property type="evidence" value="ECO:0007669"/>
    <property type="project" value="TreeGrafter"/>
</dbReference>
<dbReference type="PANTHER" id="PTHR42940">
    <property type="entry name" value="ALCOHOL DEHYDROGENASE 1-RELATED"/>
    <property type="match status" value="1"/>
</dbReference>
<evidence type="ECO:0000256" key="6">
    <source>
        <dbReference type="ARBA" id="ARBA00023002"/>
    </source>
</evidence>
<dbReference type="Proteomes" id="UP000009374">
    <property type="component" value="Unassembled WGS sequence"/>
</dbReference>
<evidence type="ECO:0000256" key="5">
    <source>
        <dbReference type="ARBA" id="ARBA00022833"/>
    </source>
</evidence>
<dbReference type="Pfam" id="PF00107">
    <property type="entry name" value="ADH_zinc_N"/>
    <property type="match status" value="1"/>
</dbReference>
<dbReference type="Gene3D" id="3.90.180.10">
    <property type="entry name" value="Medium-chain alcohol dehydrogenases, catalytic domain"/>
    <property type="match status" value="1"/>
</dbReference>
<dbReference type="InterPro" id="IPR013154">
    <property type="entry name" value="ADH-like_N"/>
</dbReference>
<protein>
    <recommendedName>
        <fullName evidence="3">alcohol dehydrogenase</fullName>
        <ecNumber evidence="3">1.1.1.1</ecNumber>
    </recommendedName>
</protein>
<dbReference type="InterPro" id="IPR011032">
    <property type="entry name" value="GroES-like_sf"/>
</dbReference>
<comment type="cofactor">
    <cofactor evidence="1">
        <name>Zn(2+)</name>
        <dbReference type="ChEBI" id="CHEBI:29105"/>
    </cofactor>
</comment>
<evidence type="ECO:0000256" key="2">
    <source>
        <dbReference type="ARBA" id="ARBA00008072"/>
    </source>
</evidence>
<keyword evidence="10" id="KW-1185">Reference proteome</keyword>
<evidence type="ECO:0000256" key="1">
    <source>
        <dbReference type="ARBA" id="ARBA00001947"/>
    </source>
</evidence>
<organism evidence="9 10">
    <name type="scientific">Leptospirillum ferrodiazotrophum</name>
    <dbReference type="NCBI Taxonomy" id="412449"/>
    <lineage>
        <taxon>Bacteria</taxon>
        <taxon>Pseudomonadati</taxon>
        <taxon>Nitrospirota</taxon>
        <taxon>Nitrospiria</taxon>
        <taxon>Nitrospirales</taxon>
        <taxon>Nitrospiraceae</taxon>
        <taxon>Leptospirillum</taxon>
    </lineage>
</organism>
<keyword evidence="7" id="KW-0520">NAD</keyword>
<evidence type="ECO:0000313" key="10">
    <source>
        <dbReference type="Proteomes" id="UP000009374"/>
    </source>
</evidence>
<evidence type="ECO:0000256" key="3">
    <source>
        <dbReference type="ARBA" id="ARBA00013190"/>
    </source>
</evidence>
<evidence type="ECO:0000256" key="7">
    <source>
        <dbReference type="ARBA" id="ARBA00023027"/>
    </source>
</evidence>
<dbReference type="InterPro" id="IPR013149">
    <property type="entry name" value="ADH-like_C"/>
</dbReference>
<dbReference type="SMART" id="SM00829">
    <property type="entry name" value="PKS_ER"/>
    <property type="match status" value="1"/>
</dbReference>